<comment type="caution">
    <text evidence="2">The sequence shown here is derived from an EMBL/GenBank/DDBJ whole genome shotgun (WGS) entry which is preliminary data.</text>
</comment>
<dbReference type="OrthoDB" id="1430143at2759"/>
<dbReference type="EMBL" id="JACGCM010000032">
    <property type="protein sequence ID" value="KAF6176839.1"/>
    <property type="molecule type" value="Genomic_DNA"/>
</dbReference>
<dbReference type="AlphaFoldDB" id="A0A7J7PBN9"/>
<proteinExistence type="predicted"/>
<protein>
    <submittedName>
        <fullName evidence="2">Uncharacterized protein</fullName>
    </submittedName>
</protein>
<sequence length="546" mass="62316">MPLKGTEVEMIVVSLNEQWGLEVSLDGSNSLPDGANDYIYENEYGGDFCPVGRGKNLVLSSIEYEQARKWVIDSHPHFDDWKRFMDFNTTTGNDIYGSIGRSKKKRGPSRGPASLPDGRKRNVSVNHLGQPNDVDEDMIAFVTNVGVLARTDIPIIYDDIQLVPAYFTNRILEKFEAKFMKLNHIKNGLPVLGTKSIGANEKRRYLSPIIFNIIEFKLQAMKRKLNSNALVARSEVYLTAHTQRDNTVQCPELAEKIMAIEKLEPYLKFASIDDSLAKALQKKENKGRMRGLGVGVCPIVMKKTKHLIKQNEYLRSENLQMINKVDKLEVDITKLTDTLKIFMIRSSSSSEPSVGPCQHPSPVFHRHLNKKCTLNSQKDRGVARGEVVEVDPDTLIHNVLLGDGFYKIILSKVMKPRTPLSKDDGYSEDLSDVGEGAYVAWAIWCLEKLVMLYLKEEDEKKIGDFERQVRFWRYASGSHYALYEFGSPMGLDDHSFEPDFLTRYSDRVKTEIERMVRLEFDDLKMDEEERYNTESWILDVVVHAAL</sequence>
<dbReference type="PANTHER" id="PTHR33018:SF34">
    <property type="entry name" value="OS02G0472350 PROTEIN"/>
    <property type="match status" value="1"/>
</dbReference>
<name>A0A7J7PBN9_9MAGN</name>
<evidence type="ECO:0000313" key="3">
    <source>
        <dbReference type="Proteomes" id="UP000541444"/>
    </source>
</evidence>
<feature type="region of interest" description="Disordered" evidence="1">
    <location>
        <begin position="96"/>
        <end position="125"/>
    </location>
</feature>
<evidence type="ECO:0000256" key="1">
    <source>
        <dbReference type="SAM" id="MobiDB-lite"/>
    </source>
</evidence>
<gene>
    <name evidence="2" type="ORF">GIB67_026526</name>
</gene>
<accession>A0A7J7PBN9</accession>
<keyword evidence="3" id="KW-1185">Reference proteome</keyword>
<organism evidence="2 3">
    <name type="scientific">Kingdonia uniflora</name>
    <dbReference type="NCBI Taxonomy" id="39325"/>
    <lineage>
        <taxon>Eukaryota</taxon>
        <taxon>Viridiplantae</taxon>
        <taxon>Streptophyta</taxon>
        <taxon>Embryophyta</taxon>
        <taxon>Tracheophyta</taxon>
        <taxon>Spermatophyta</taxon>
        <taxon>Magnoliopsida</taxon>
        <taxon>Ranunculales</taxon>
        <taxon>Circaeasteraceae</taxon>
        <taxon>Kingdonia</taxon>
    </lineage>
</organism>
<evidence type="ECO:0000313" key="2">
    <source>
        <dbReference type="EMBL" id="KAF6176839.1"/>
    </source>
</evidence>
<dbReference type="Proteomes" id="UP000541444">
    <property type="component" value="Unassembled WGS sequence"/>
</dbReference>
<dbReference type="PANTHER" id="PTHR33018">
    <property type="entry name" value="OS10G0338966 PROTEIN-RELATED"/>
    <property type="match status" value="1"/>
</dbReference>
<reference evidence="2 3" key="1">
    <citation type="journal article" date="2020" name="IScience">
        <title>Genome Sequencing of the Endangered Kingdonia uniflora (Circaeasteraceae, Ranunculales) Reveals Potential Mechanisms of Evolutionary Specialization.</title>
        <authorList>
            <person name="Sun Y."/>
            <person name="Deng T."/>
            <person name="Zhang A."/>
            <person name="Moore M.J."/>
            <person name="Landis J.B."/>
            <person name="Lin N."/>
            <person name="Zhang H."/>
            <person name="Zhang X."/>
            <person name="Huang J."/>
            <person name="Zhang X."/>
            <person name="Sun H."/>
            <person name="Wang H."/>
        </authorList>
    </citation>
    <scope>NUCLEOTIDE SEQUENCE [LARGE SCALE GENOMIC DNA]</scope>
    <source>
        <strain evidence="2">TB1705</strain>
        <tissue evidence="2">Leaf</tissue>
    </source>
</reference>